<dbReference type="PANTHER" id="PTHR30273">
    <property type="entry name" value="PERIPLASMIC SIGNAL SENSOR AND SIGMA FACTOR ACTIVATOR FECR-RELATED"/>
    <property type="match status" value="1"/>
</dbReference>
<evidence type="ECO:0000313" key="4">
    <source>
        <dbReference type="Proteomes" id="UP000060602"/>
    </source>
</evidence>
<dbReference type="PANTHER" id="PTHR30273:SF2">
    <property type="entry name" value="PROTEIN FECR"/>
    <property type="match status" value="1"/>
</dbReference>
<dbReference type="PIRSF" id="PIRSF018266">
    <property type="entry name" value="FecR"/>
    <property type="match status" value="1"/>
</dbReference>
<evidence type="ECO:0000259" key="2">
    <source>
        <dbReference type="Pfam" id="PF16220"/>
    </source>
</evidence>
<dbReference type="EMBL" id="CP014060">
    <property type="protein sequence ID" value="AMG38917.1"/>
    <property type="molecule type" value="Genomic_DNA"/>
</dbReference>
<accession>A0A109XXQ2</accession>
<dbReference type="Pfam" id="PF16220">
    <property type="entry name" value="DUF4880"/>
    <property type="match status" value="1"/>
</dbReference>
<feature type="domain" description="FecR N-terminal" evidence="2">
    <location>
        <begin position="27"/>
        <end position="67"/>
    </location>
</feature>
<dbReference type="InterPro" id="IPR032623">
    <property type="entry name" value="FecR_N"/>
</dbReference>
<gene>
    <name evidence="3" type="ORF">AL504_24565</name>
</gene>
<reference evidence="4" key="1">
    <citation type="submission" date="2015-12" db="EMBL/GenBank/DDBJ databases">
        <title>FDA dAtabase for Regulatory Grade micrObial Sequences (FDA-ARGOS): Supporting development and validation of Infectious Disease Dx tests.</title>
        <authorList>
            <person name="Case J."/>
            <person name="Tallon L."/>
            <person name="Sadzewicz L."/>
            <person name="Sengamalay N."/>
            <person name="Ott S."/>
            <person name="Godinez A."/>
            <person name="Nagaraj S."/>
            <person name="Nadendla S."/>
            <person name="Sichtig H."/>
        </authorList>
    </citation>
    <scope>NUCLEOTIDE SEQUENCE [LARGE SCALE GENOMIC DNA]</scope>
    <source>
        <strain evidence="4">FDAARGOS_147</strain>
    </source>
</reference>
<dbReference type="InterPro" id="IPR006860">
    <property type="entry name" value="FecR"/>
</dbReference>
<dbReference type="InterPro" id="IPR012373">
    <property type="entry name" value="Ferrdict_sens_TM"/>
</dbReference>
<dbReference type="GO" id="GO:0016989">
    <property type="term" value="F:sigma factor antagonist activity"/>
    <property type="evidence" value="ECO:0007669"/>
    <property type="project" value="TreeGrafter"/>
</dbReference>
<sequence length="337" mass="36231">MSGRAEGSRLLRPHAPEAGKIDPKVIRQAADWWARLRDGATPADRAHFERWRQALPAHDLAWQRLVALTQGVSQGVQQAGAGVASRALQQAPLIRSRRNAIRWMVAAAGVGVGTWMASDREALRGLAADLRTGTGERRGLTLADGTRVELNAGSALDLRYTDTRRELVLLEGEILVTTARDPLGRPFSLRTRAGVVTPVGTRFLVRDLGEGRARVAVLEGAVDVDSGPAGGAPRRVAAGSQAEFSRAGAFDAAALRPEVSAWLDGMLLADAMPLADFLAELGRYRAGVLRCSPDAASLRVVGAFPVADTDQVLAMLQEVLPVRVRRYTRYWINVGLA</sequence>
<dbReference type="RefSeq" id="WP_061073505.1">
    <property type="nucleotide sequence ID" value="NZ_CP014060.2"/>
</dbReference>
<dbReference type="Proteomes" id="UP000060602">
    <property type="component" value="Chromosome"/>
</dbReference>
<dbReference type="Gene3D" id="2.60.120.1440">
    <property type="match status" value="1"/>
</dbReference>
<organism evidence="3 4">
    <name type="scientific">Alcaligenes xylosoxydans xylosoxydans</name>
    <name type="common">Achromobacter xylosoxidans</name>
    <dbReference type="NCBI Taxonomy" id="85698"/>
    <lineage>
        <taxon>Bacteria</taxon>
        <taxon>Pseudomonadati</taxon>
        <taxon>Pseudomonadota</taxon>
        <taxon>Betaproteobacteria</taxon>
        <taxon>Burkholderiales</taxon>
        <taxon>Alcaligenaceae</taxon>
        <taxon>Achromobacter</taxon>
    </lineage>
</organism>
<feature type="domain" description="FecR protein" evidence="1">
    <location>
        <begin position="129"/>
        <end position="222"/>
    </location>
</feature>
<evidence type="ECO:0000259" key="1">
    <source>
        <dbReference type="Pfam" id="PF04773"/>
    </source>
</evidence>
<dbReference type="Pfam" id="PF04773">
    <property type="entry name" value="FecR"/>
    <property type="match status" value="1"/>
</dbReference>
<proteinExistence type="predicted"/>
<protein>
    <submittedName>
        <fullName evidence="3">DUF4880 domain-containing protein</fullName>
    </submittedName>
</protein>
<evidence type="ECO:0000313" key="3">
    <source>
        <dbReference type="EMBL" id="AMG38917.1"/>
    </source>
</evidence>
<name>A0A109XXQ2_ALCXX</name>
<dbReference type="AlphaFoldDB" id="A0A109XXQ2"/>